<dbReference type="PANTHER" id="PTHR32161">
    <property type="entry name" value="DPP6 N-TERMINAL DOMAIN-LIKE PROTEIN"/>
    <property type="match status" value="1"/>
</dbReference>
<dbReference type="InterPro" id="IPR011042">
    <property type="entry name" value="6-blade_b-propeller_TolB-like"/>
</dbReference>
<dbReference type="Proteomes" id="UP000091857">
    <property type="component" value="Chromosome 8"/>
</dbReference>
<dbReference type="Gene3D" id="2.120.10.30">
    <property type="entry name" value="TolB, C-terminal domain"/>
    <property type="match status" value="2"/>
</dbReference>
<keyword evidence="2" id="KW-1185">Reference proteome</keyword>
<comment type="caution">
    <text evidence="1">The sequence shown here is derived from an EMBL/GenBank/DDBJ whole genome shotgun (WGS) entry which is preliminary data.</text>
</comment>
<evidence type="ECO:0008006" key="3">
    <source>
        <dbReference type="Google" id="ProtNLM"/>
    </source>
</evidence>
<evidence type="ECO:0000313" key="2">
    <source>
        <dbReference type="Proteomes" id="UP000091857"/>
    </source>
</evidence>
<dbReference type="SUPFAM" id="SSF82171">
    <property type="entry name" value="DPP6 N-terminal domain-like"/>
    <property type="match status" value="2"/>
</dbReference>
<proteinExistence type="predicted"/>
<dbReference type="AlphaFoldDB" id="A0A2C9VG62"/>
<accession>A0A2C9VG62</accession>
<dbReference type="Pfam" id="PF07676">
    <property type="entry name" value="PD40"/>
    <property type="match status" value="4"/>
</dbReference>
<dbReference type="OrthoDB" id="43744at2759"/>
<name>A0A2C9VG62_MANES</name>
<protein>
    <recommendedName>
        <fullName evidence="3">Dipeptidylpeptidase IV N-terminal domain-containing protein</fullName>
    </recommendedName>
</protein>
<sequence>MAEKRGSIAFFSTYKPPVPLDIYSSPVPPTERHDELHMTDGLSNNYNSRLIPPEALKTIIKRPKLASEANEADVDSGRLSGLVFVSERDKNLETLHVALRFTDRVKVFSFADVYGTYSDIRMEDSGCIGGGYKVGRRTIDHTLVYITTKDSPKDRRQPWTAVYKTNLKTGKTERLTPSGVSDLSPSVSPYGRKIAVASFQGKGWNGEIEDLLTDIYVMNVEKPPLERKRIIKNGGWPTWGSDNIIFFHRKVGDFWGVFRFDIASGETVRVTPDGIDAITPAAISDTKVAVATIRKKSSFNDVRVEEQYRHIEIFDSIAPDQPIKITQITRPKADHYNPFVLDGGKRIGYHRCKSDLLKHGDEIPRNFHKLHSPHPDVGLFRVSGVFPTFSKDGSKLAFVDNEFKAVWVADSQGLRIVYETKGPDNIFSPVWNQNSQKDILYVCMGPSFNAEKTLEICAIPNVSSGVRQRRKLTKGFNNAFPSTSPDGKKLVFRSTRDGGDKKYKNLYVMEDTEVGEYGDGKITRLTNGPWTDTHCQWSPTGDWIVFSSTRDKPKDAPETDNGLDPGYFSVFLVNANDPSVVVRVIKSGDDLSGHVNHPFFSPDGKSIVVTSDLGAVSIDPISLPLFLHPVRPYGDIFSVDIDTDDINKNKDVKKFNRITHSRYENSTPSWTMFATEDPNATWNMFLKDDYTPSCPYLYPDGGESWHMTGHLCIPKRSC</sequence>
<dbReference type="EMBL" id="CM004394">
    <property type="protein sequence ID" value="OAY43481.1"/>
    <property type="molecule type" value="Genomic_DNA"/>
</dbReference>
<evidence type="ECO:0000313" key="1">
    <source>
        <dbReference type="EMBL" id="OAY43481.1"/>
    </source>
</evidence>
<organism evidence="1 2">
    <name type="scientific">Manihot esculenta</name>
    <name type="common">Cassava</name>
    <name type="synonym">Jatropha manihot</name>
    <dbReference type="NCBI Taxonomy" id="3983"/>
    <lineage>
        <taxon>Eukaryota</taxon>
        <taxon>Viridiplantae</taxon>
        <taxon>Streptophyta</taxon>
        <taxon>Embryophyta</taxon>
        <taxon>Tracheophyta</taxon>
        <taxon>Spermatophyta</taxon>
        <taxon>Magnoliopsida</taxon>
        <taxon>eudicotyledons</taxon>
        <taxon>Gunneridae</taxon>
        <taxon>Pentapetalae</taxon>
        <taxon>rosids</taxon>
        <taxon>fabids</taxon>
        <taxon>Malpighiales</taxon>
        <taxon>Euphorbiaceae</taxon>
        <taxon>Crotonoideae</taxon>
        <taxon>Manihoteae</taxon>
        <taxon>Manihot</taxon>
    </lineage>
</organism>
<dbReference type="InterPro" id="IPR011659">
    <property type="entry name" value="WD40"/>
</dbReference>
<reference evidence="2" key="1">
    <citation type="journal article" date="2016" name="Nat. Biotechnol.">
        <title>Sequencing wild and cultivated cassava and related species reveals extensive interspecific hybridization and genetic diversity.</title>
        <authorList>
            <person name="Bredeson J.V."/>
            <person name="Lyons J.B."/>
            <person name="Prochnik S.E."/>
            <person name="Wu G.A."/>
            <person name="Ha C.M."/>
            <person name="Edsinger-Gonzales E."/>
            <person name="Grimwood J."/>
            <person name="Schmutz J."/>
            <person name="Rabbi I.Y."/>
            <person name="Egesi C."/>
            <person name="Nauluvula P."/>
            <person name="Lebot V."/>
            <person name="Ndunguru J."/>
            <person name="Mkamilo G."/>
            <person name="Bart R.S."/>
            <person name="Setter T.L."/>
            <person name="Gleadow R.M."/>
            <person name="Kulakow P."/>
            <person name="Ferguson M.E."/>
            <person name="Rounsley S."/>
            <person name="Rokhsar D.S."/>
        </authorList>
    </citation>
    <scope>NUCLEOTIDE SEQUENCE [LARGE SCALE GENOMIC DNA]</scope>
    <source>
        <strain evidence="2">cv. AM560-2</strain>
    </source>
</reference>
<gene>
    <name evidence="1" type="ORF">MANES_08G074000v8</name>
</gene>
<dbReference type="Gramene" id="Manes.08G074000.1.v8.1">
    <property type="protein sequence ID" value="Manes.08G074000.1.v8.1.CDS"/>
    <property type="gene ID" value="Manes.08G074000.v8.1"/>
</dbReference>
<dbReference type="OMA" id="SREDEQH"/>
<dbReference type="PANTHER" id="PTHR32161:SF21">
    <property type="entry name" value="OS03G0314500 PROTEIN"/>
    <property type="match status" value="1"/>
</dbReference>